<feature type="domain" description="AB hydrolase-1" evidence="4">
    <location>
        <begin position="81"/>
        <end position="236"/>
    </location>
</feature>
<keyword evidence="7" id="KW-1185">Reference proteome</keyword>
<comment type="similarity">
    <text evidence="1">Belongs to the peptidase S33 family.</text>
</comment>
<feature type="domain" description="Peptidase S33 tripeptidyl aminopeptidase-like C-terminal" evidence="5">
    <location>
        <begin position="418"/>
        <end position="508"/>
    </location>
</feature>
<sequence>MARSIVLTLATLAGVMGHAVSRAENFPITPIHWEPCPAPFPPSVDCGKIAVPMDHGNLLGGTITLGLVRRRANATKPVGNLVVNPGGPGGPASGFLLQQVLGEAAGTPFTVLSKTLTSQYNIIAPDPRGVGLSNPVKCDAKIYNQRVPNYITSQDDFDKLVAWNKALGASCLQMTGPSLKFLDTISAAKDLDYVRLALGDSKLNYLGFSYGSQLGSQYAELFPNNVGRMILDGVLDHSATEVPSLVTETTTIENTLNEFFKWCNTTSDCAFHGQDLPAIFDTLIDNANKKPIPAPQCLPPDEAAKQGAPSCRSDVTGYELLAGVQGSLIFPTGLVNGYSWVNVSQDLHKAYANNDASIYSAPLATNNTSSVEESIFPSSAIGCQDWLHRGTANDLLARLIAMRALAPHTRGVTGTLIYQTVCIGWPTPLTNPQRPLSRDRLANAPPILLVNSFHDPETSIAWAVGLREQMPTAVSLFRDGSGHTSYDNYGDLQKVMDAFLIAGTVPKDLTIYKS</sequence>
<evidence type="ECO:0000256" key="1">
    <source>
        <dbReference type="ARBA" id="ARBA00010088"/>
    </source>
</evidence>
<comment type="caution">
    <text evidence="6">The sequence shown here is derived from an EMBL/GenBank/DDBJ whole genome shotgun (WGS) entry which is preliminary data.</text>
</comment>
<keyword evidence="3" id="KW-0732">Signal</keyword>
<evidence type="ECO:0000256" key="2">
    <source>
        <dbReference type="ARBA" id="ARBA00022801"/>
    </source>
</evidence>
<proteinExistence type="inferred from homology"/>
<accession>A0ABR0SHT3</accession>
<dbReference type="InterPro" id="IPR013595">
    <property type="entry name" value="Pept_S33_TAP-like_C"/>
</dbReference>
<dbReference type="Gene3D" id="3.40.50.1820">
    <property type="entry name" value="alpha/beta hydrolase"/>
    <property type="match status" value="1"/>
</dbReference>
<evidence type="ECO:0000259" key="4">
    <source>
        <dbReference type="Pfam" id="PF00561"/>
    </source>
</evidence>
<dbReference type="PANTHER" id="PTHR43248">
    <property type="entry name" value="2-SUCCINYL-6-HYDROXY-2,4-CYCLOHEXADIENE-1-CARBOXYLATE SYNTHASE"/>
    <property type="match status" value="1"/>
</dbReference>
<feature type="signal peptide" evidence="3">
    <location>
        <begin position="1"/>
        <end position="17"/>
    </location>
</feature>
<dbReference type="EMBL" id="JAVFKD010000013">
    <property type="protein sequence ID" value="KAK5991722.1"/>
    <property type="molecule type" value="Genomic_DNA"/>
</dbReference>
<dbReference type="InterPro" id="IPR000073">
    <property type="entry name" value="AB_hydrolase_1"/>
</dbReference>
<evidence type="ECO:0000313" key="6">
    <source>
        <dbReference type="EMBL" id="KAK5991722.1"/>
    </source>
</evidence>
<reference evidence="6 7" key="1">
    <citation type="submission" date="2024-01" db="EMBL/GenBank/DDBJ databases">
        <title>Complete genome of Cladobotryum mycophilum ATHUM6906.</title>
        <authorList>
            <person name="Christinaki A.C."/>
            <person name="Myridakis A.I."/>
            <person name="Kouvelis V.N."/>
        </authorList>
    </citation>
    <scope>NUCLEOTIDE SEQUENCE [LARGE SCALE GENOMIC DNA]</scope>
    <source>
        <strain evidence="6 7">ATHUM6906</strain>
    </source>
</reference>
<keyword evidence="2" id="KW-0378">Hydrolase</keyword>
<name>A0ABR0SHT3_9HYPO</name>
<dbReference type="Proteomes" id="UP001338125">
    <property type="component" value="Unassembled WGS sequence"/>
</dbReference>
<dbReference type="SUPFAM" id="SSF53474">
    <property type="entry name" value="alpha/beta-Hydrolases"/>
    <property type="match status" value="1"/>
</dbReference>
<evidence type="ECO:0000259" key="5">
    <source>
        <dbReference type="Pfam" id="PF08386"/>
    </source>
</evidence>
<protein>
    <submittedName>
        <fullName evidence="6">Serine protease Hip1-like protein</fullName>
    </submittedName>
</protein>
<organism evidence="6 7">
    <name type="scientific">Cladobotryum mycophilum</name>
    <dbReference type="NCBI Taxonomy" id="491253"/>
    <lineage>
        <taxon>Eukaryota</taxon>
        <taxon>Fungi</taxon>
        <taxon>Dikarya</taxon>
        <taxon>Ascomycota</taxon>
        <taxon>Pezizomycotina</taxon>
        <taxon>Sordariomycetes</taxon>
        <taxon>Hypocreomycetidae</taxon>
        <taxon>Hypocreales</taxon>
        <taxon>Hypocreaceae</taxon>
        <taxon>Cladobotryum</taxon>
    </lineage>
</organism>
<dbReference type="PANTHER" id="PTHR43248:SF30">
    <property type="entry name" value="AB HYDROLASE-1 DOMAIN-CONTAINING PROTEIN"/>
    <property type="match status" value="1"/>
</dbReference>
<dbReference type="Pfam" id="PF00561">
    <property type="entry name" value="Abhydrolase_1"/>
    <property type="match status" value="1"/>
</dbReference>
<dbReference type="Pfam" id="PF08386">
    <property type="entry name" value="Abhydrolase_4"/>
    <property type="match status" value="1"/>
</dbReference>
<gene>
    <name evidence="6" type="ORF">PT974_07755</name>
</gene>
<dbReference type="InterPro" id="IPR029058">
    <property type="entry name" value="AB_hydrolase_fold"/>
</dbReference>
<dbReference type="InterPro" id="IPR051601">
    <property type="entry name" value="Serine_prot/Carboxylest_S33"/>
</dbReference>
<evidence type="ECO:0000256" key="3">
    <source>
        <dbReference type="SAM" id="SignalP"/>
    </source>
</evidence>
<feature type="chain" id="PRO_5045633012" evidence="3">
    <location>
        <begin position="18"/>
        <end position="514"/>
    </location>
</feature>
<evidence type="ECO:0000313" key="7">
    <source>
        <dbReference type="Proteomes" id="UP001338125"/>
    </source>
</evidence>